<dbReference type="STRING" id="1901.BB341_18650"/>
<dbReference type="PANTHER" id="PTHR43884:SF12">
    <property type="entry name" value="ISOVALERYL-COA DEHYDROGENASE, MITOCHONDRIAL-RELATED"/>
    <property type="match status" value="1"/>
</dbReference>
<dbReference type="InterPro" id="IPR006091">
    <property type="entry name" value="Acyl-CoA_Oxase/DH_mid-dom"/>
</dbReference>
<feature type="domain" description="Acyl-CoA dehydrogenase/oxidase N-terminal" evidence="10">
    <location>
        <begin position="49"/>
        <end position="160"/>
    </location>
</feature>
<keyword evidence="4 6" id="KW-0274">FAD</keyword>
<feature type="region of interest" description="Disordered" evidence="7">
    <location>
        <begin position="26"/>
        <end position="46"/>
    </location>
</feature>
<keyword evidence="5 6" id="KW-0560">Oxidoreductase</keyword>
<dbReference type="InterPro" id="IPR006089">
    <property type="entry name" value="Acyl-CoA_DH_CS"/>
</dbReference>
<dbReference type="FunFam" id="1.20.140.10:FF:000001">
    <property type="entry name" value="Acyl-CoA dehydrogenase"/>
    <property type="match status" value="1"/>
</dbReference>
<dbReference type="Proteomes" id="UP000002357">
    <property type="component" value="Chromosome"/>
</dbReference>
<dbReference type="FunFam" id="2.40.110.10:FF:000002">
    <property type="entry name" value="Acyl-CoA dehydrogenase fadE12"/>
    <property type="match status" value="1"/>
</dbReference>
<dbReference type="GO" id="GO:0003995">
    <property type="term" value="F:acyl-CoA dehydrogenase activity"/>
    <property type="evidence" value="ECO:0007669"/>
    <property type="project" value="InterPro"/>
</dbReference>
<keyword evidence="3 6" id="KW-0285">Flavoprotein</keyword>
<evidence type="ECO:0000313" key="12">
    <source>
        <dbReference type="Proteomes" id="UP000002357"/>
    </source>
</evidence>
<protein>
    <submittedName>
        <fullName evidence="11">Acyl-CoA dehydrogenase</fullName>
        <ecNumber evidence="11">1.3.99.3</ecNumber>
    </submittedName>
</protein>
<evidence type="ECO:0000259" key="8">
    <source>
        <dbReference type="Pfam" id="PF00441"/>
    </source>
</evidence>
<evidence type="ECO:0000259" key="9">
    <source>
        <dbReference type="Pfam" id="PF02770"/>
    </source>
</evidence>
<dbReference type="Gene3D" id="1.20.140.10">
    <property type="entry name" value="Butyryl-CoA Dehydrogenase, subunit A, domain 3"/>
    <property type="match status" value="1"/>
</dbReference>
<comment type="cofactor">
    <cofactor evidence="1 6">
        <name>FAD</name>
        <dbReference type="ChEBI" id="CHEBI:57692"/>
    </cofactor>
</comment>
<dbReference type="GO" id="GO:0050660">
    <property type="term" value="F:flavin adenine dinucleotide binding"/>
    <property type="evidence" value="ECO:0007669"/>
    <property type="project" value="InterPro"/>
</dbReference>
<sequence length="427" mass="46112">MPGPCGRADAQGCHARARPVPSVCQQSAVSSPYPGSTPREASVRRSVYSEDHEAFRETLRAFIEAEVVPVHDEWYAAGQTPRDFYHKLGELGIFGIEVPEEYGGAGEHSFKYQAVLTEEVARAGVSFGGSGVHVALCLPYLMAYATEDQKKRWLPDFVSGASMYAIAMTEPGTGSDLAGMKTTAKRSEDGTHYVLNGAKTFITGGVHADKVIVCARTAAPTPEDRRHGISLFVVDTGLEGYAVGRKLDKLGLRTSDTAELSFTDVRVSAGDLLGEEHKGFSYLGQNLPQERLAIAVGAYAQASAAIRFTQEYVRDRTVFGQSVASFQNTKFELASCKAEVDAAEAVVDRALDAHDAGELTAAEAASAKLFCTEVAHRVIDRCLQLHGGYGYMNEYPIARLYADNRVNRIYGGTSEVMKSIIAKSMGL</sequence>
<dbReference type="EMBL" id="CM000913">
    <property type="protein sequence ID" value="EFG07011.1"/>
    <property type="molecule type" value="Genomic_DNA"/>
</dbReference>
<evidence type="ECO:0000256" key="7">
    <source>
        <dbReference type="SAM" id="MobiDB-lite"/>
    </source>
</evidence>
<dbReference type="Gene3D" id="1.10.540.10">
    <property type="entry name" value="Acyl-CoA dehydrogenase/oxidase, N-terminal domain"/>
    <property type="match status" value="1"/>
</dbReference>
<dbReference type="Pfam" id="PF00441">
    <property type="entry name" value="Acyl-CoA_dh_1"/>
    <property type="match status" value="1"/>
</dbReference>
<comment type="similarity">
    <text evidence="2 6">Belongs to the acyl-CoA dehydrogenase family.</text>
</comment>
<organism evidence="11 12">
    <name type="scientific">Streptomyces clavuligerus</name>
    <dbReference type="NCBI Taxonomy" id="1901"/>
    <lineage>
        <taxon>Bacteria</taxon>
        <taxon>Bacillati</taxon>
        <taxon>Actinomycetota</taxon>
        <taxon>Actinomycetes</taxon>
        <taxon>Kitasatosporales</taxon>
        <taxon>Streptomycetaceae</taxon>
        <taxon>Streptomyces</taxon>
    </lineage>
</organism>
<dbReference type="InterPro" id="IPR037069">
    <property type="entry name" value="AcylCoA_DH/ox_N_sf"/>
</dbReference>
<evidence type="ECO:0000256" key="5">
    <source>
        <dbReference type="ARBA" id="ARBA00023002"/>
    </source>
</evidence>
<dbReference type="InterPro" id="IPR009075">
    <property type="entry name" value="AcylCo_DH/oxidase_C"/>
</dbReference>
<feature type="domain" description="Acyl-CoA oxidase/dehydrogenase middle" evidence="9">
    <location>
        <begin position="165"/>
        <end position="265"/>
    </location>
</feature>
<name>E2Q4H3_STRCL</name>
<dbReference type="Pfam" id="PF02770">
    <property type="entry name" value="Acyl-CoA_dh_M"/>
    <property type="match status" value="1"/>
</dbReference>
<gene>
    <name evidence="11" type="ORF">SCLAV_1938</name>
</gene>
<keyword evidence="12" id="KW-1185">Reference proteome</keyword>
<dbReference type="InterPro" id="IPR013786">
    <property type="entry name" value="AcylCoA_DH/ox_N"/>
</dbReference>
<dbReference type="InterPro" id="IPR036250">
    <property type="entry name" value="AcylCo_DH-like_C"/>
</dbReference>
<dbReference type="PANTHER" id="PTHR43884">
    <property type="entry name" value="ACYL-COA DEHYDROGENASE"/>
    <property type="match status" value="1"/>
</dbReference>
<evidence type="ECO:0000256" key="2">
    <source>
        <dbReference type="ARBA" id="ARBA00009347"/>
    </source>
</evidence>
<dbReference type="FunFam" id="1.10.540.10:FF:000009">
    <property type="entry name" value="Probable acyl-CoA dehydrogenase"/>
    <property type="match status" value="1"/>
</dbReference>
<dbReference type="SUPFAM" id="SSF56645">
    <property type="entry name" value="Acyl-CoA dehydrogenase NM domain-like"/>
    <property type="match status" value="1"/>
</dbReference>
<dbReference type="GO" id="GO:0033539">
    <property type="term" value="P:fatty acid beta-oxidation using acyl-CoA dehydrogenase"/>
    <property type="evidence" value="ECO:0007669"/>
    <property type="project" value="TreeGrafter"/>
</dbReference>
<dbReference type="SUPFAM" id="SSF47203">
    <property type="entry name" value="Acyl-CoA dehydrogenase C-terminal domain-like"/>
    <property type="match status" value="1"/>
</dbReference>
<dbReference type="EC" id="1.3.99.3" evidence="11"/>
<reference evidence="11 12" key="1">
    <citation type="journal article" date="2010" name="Genome Biol. Evol.">
        <title>The sequence of a 1.8-mb bacterial linear plasmid reveals a rich evolutionary reservoir of secondary metabolic pathways.</title>
        <authorList>
            <person name="Medema M.H."/>
            <person name="Trefzer A."/>
            <person name="Kovalchuk A."/>
            <person name="van den Berg M."/>
            <person name="Mueller U."/>
            <person name="Heijne W."/>
            <person name="Wu L."/>
            <person name="Alam M.T."/>
            <person name="Ronning C.M."/>
            <person name="Nierman W.C."/>
            <person name="Bovenberg R.A.L."/>
            <person name="Breitling R."/>
            <person name="Takano E."/>
        </authorList>
    </citation>
    <scope>NUCLEOTIDE SEQUENCE [LARGE SCALE GENOMIC DNA]</scope>
    <source>
        <strain evidence="12">ATCC 27064 / DSM 738 / JCM 4710 / NBRC 13307 / NCIMB 12785 / NRRL 3585 / VKM Ac-602</strain>
    </source>
</reference>
<evidence type="ECO:0000256" key="3">
    <source>
        <dbReference type="ARBA" id="ARBA00022630"/>
    </source>
</evidence>
<dbReference type="eggNOG" id="COG1960">
    <property type="taxonomic scope" value="Bacteria"/>
</dbReference>
<evidence type="ECO:0000256" key="4">
    <source>
        <dbReference type="ARBA" id="ARBA00022827"/>
    </source>
</evidence>
<dbReference type="Gene3D" id="2.40.110.10">
    <property type="entry name" value="Butyryl-CoA Dehydrogenase, subunit A, domain 2"/>
    <property type="match status" value="1"/>
</dbReference>
<dbReference type="InterPro" id="IPR009100">
    <property type="entry name" value="AcylCoA_DH/oxidase_NM_dom_sf"/>
</dbReference>
<dbReference type="Pfam" id="PF02771">
    <property type="entry name" value="Acyl-CoA_dh_N"/>
    <property type="match status" value="1"/>
</dbReference>
<dbReference type="AlphaFoldDB" id="E2Q4H3"/>
<feature type="domain" description="Acyl-CoA dehydrogenase/oxidase C-terminal" evidence="8">
    <location>
        <begin position="278"/>
        <end position="425"/>
    </location>
</feature>
<dbReference type="PROSITE" id="PS00073">
    <property type="entry name" value="ACYL_COA_DH_2"/>
    <property type="match status" value="1"/>
</dbReference>
<dbReference type="GO" id="GO:0046359">
    <property type="term" value="P:butyrate catabolic process"/>
    <property type="evidence" value="ECO:0007669"/>
    <property type="project" value="TreeGrafter"/>
</dbReference>
<dbReference type="InterPro" id="IPR046373">
    <property type="entry name" value="Acyl-CoA_Oxase/DH_mid-dom_sf"/>
</dbReference>
<accession>E2Q4H3</accession>
<evidence type="ECO:0000256" key="6">
    <source>
        <dbReference type="RuleBase" id="RU362125"/>
    </source>
</evidence>
<proteinExistence type="inferred from homology"/>
<evidence type="ECO:0000256" key="1">
    <source>
        <dbReference type="ARBA" id="ARBA00001974"/>
    </source>
</evidence>
<evidence type="ECO:0000259" key="10">
    <source>
        <dbReference type="Pfam" id="PF02771"/>
    </source>
</evidence>
<evidence type="ECO:0000313" key="11">
    <source>
        <dbReference type="EMBL" id="EFG07011.1"/>
    </source>
</evidence>